<accession>A0A1F6AHL3</accession>
<keyword evidence="4" id="KW-0808">Transferase</keyword>
<evidence type="ECO:0008006" key="11">
    <source>
        <dbReference type="Google" id="ProtNLM"/>
    </source>
</evidence>
<evidence type="ECO:0000313" key="9">
    <source>
        <dbReference type="EMBL" id="OGG23952.1"/>
    </source>
</evidence>
<dbReference type="PANTHER" id="PTHR33908">
    <property type="entry name" value="MANNOSYLTRANSFERASE YKCB-RELATED"/>
    <property type="match status" value="1"/>
</dbReference>
<dbReference type="STRING" id="1798392.A3A79_01995"/>
<dbReference type="EMBL" id="MFJV01000001">
    <property type="protein sequence ID" value="OGG23952.1"/>
    <property type="molecule type" value="Genomic_DNA"/>
</dbReference>
<feature type="transmembrane region" description="Helical" evidence="8">
    <location>
        <begin position="384"/>
        <end position="403"/>
    </location>
</feature>
<keyword evidence="7 8" id="KW-0472">Membrane</keyword>
<sequence length="408" mass="47395">MKKNMLVLLIFLAGVLFRLWLISLAPQPIINDQMEYGMYATKIYSAEWFLAPHSYRTYPYPLFLAGMYKLFGYWNNFAVFTVQAVLDASIGLIIYAIVYYGLKKPKEAFIGQLLYTLNPFTSGYVGVLLAEILSAFFIIVTIGTGMILLKTRSIIWAVVFGLIAGLAAETRNAALIWAVIPIGFALFWLRTANIKRFVAAITIGLLMSFIYPLITNWREYREINIMTVDSFFAKEFFNGAVLKRLPPFTYRYPYEVEYMFWEYYSGQHPGRTTQERRQMAAKYVKKTWDIILRDPIDYLKVRFDKMWYMWQKENIFFYVEPGFSSHWRWTYVGNLSLLVLAILGIAASWKRKRSAIATWIYTIMVGSLVYATLVFSISHAEYRITIPFYPIIIAFAAIGIGRITRYEA</sequence>
<organism evidence="9 10">
    <name type="scientific">Candidatus Gottesmanbacteria bacterium RIFCSPLOWO2_01_FULL_43_11b</name>
    <dbReference type="NCBI Taxonomy" id="1798392"/>
    <lineage>
        <taxon>Bacteria</taxon>
        <taxon>Candidatus Gottesmaniibacteriota</taxon>
    </lineage>
</organism>
<dbReference type="GO" id="GO:0016763">
    <property type="term" value="F:pentosyltransferase activity"/>
    <property type="evidence" value="ECO:0007669"/>
    <property type="project" value="TreeGrafter"/>
</dbReference>
<keyword evidence="2" id="KW-1003">Cell membrane</keyword>
<dbReference type="PANTHER" id="PTHR33908:SF11">
    <property type="entry name" value="MEMBRANE PROTEIN"/>
    <property type="match status" value="1"/>
</dbReference>
<keyword evidence="5 8" id="KW-0812">Transmembrane</keyword>
<feature type="transmembrane region" description="Helical" evidence="8">
    <location>
        <begin position="122"/>
        <end position="142"/>
    </location>
</feature>
<dbReference type="Proteomes" id="UP000178759">
    <property type="component" value="Unassembled WGS sequence"/>
</dbReference>
<dbReference type="AlphaFoldDB" id="A0A1F6AHL3"/>
<keyword evidence="6 8" id="KW-1133">Transmembrane helix</keyword>
<dbReference type="InterPro" id="IPR050297">
    <property type="entry name" value="LipidA_mod_glycosyltrf_83"/>
</dbReference>
<proteinExistence type="predicted"/>
<feature type="transmembrane region" description="Helical" evidence="8">
    <location>
        <begin position="329"/>
        <end position="349"/>
    </location>
</feature>
<dbReference type="GO" id="GO:0009103">
    <property type="term" value="P:lipopolysaccharide biosynthetic process"/>
    <property type="evidence" value="ECO:0007669"/>
    <property type="project" value="UniProtKB-ARBA"/>
</dbReference>
<reference evidence="9 10" key="1">
    <citation type="journal article" date="2016" name="Nat. Commun.">
        <title>Thousands of microbial genomes shed light on interconnected biogeochemical processes in an aquifer system.</title>
        <authorList>
            <person name="Anantharaman K."/>
            <person name="Brown C.T."/>
            <person name="Hug L.A."/>
            <person name="Sharon I."/>
            <person name="Castelle C.J."/>
            <person name="Probst A.J."/>
            <person name="Thomas B.C."/>
            <person name="Singh A."/>
            <person name="Wilkins M.J."/>
            <person name="Karaoz U."/>
            <person name="Brodie E.L."/>
            <person name="Williams K.H."/>
            <person name="Hubbard S.S."/>
            <person name="Banfield J.F."/>
        </authorList>
    </citation>
    <scope>NUCLEOTIDE SEQUENCE [LARGE SCALE GENOMIC DNA]</scope>
</reference>
<feature type="transmembrane region" description="Helical" evidence="8">
    <location>
        <begin position="174"/>
        <end position="190"/>
    </location>
</feature>
<keyword evidence="3" id="KW-0328">Glycosyltransferase</keyword>
<feature type="transmembrane region" description="Helical" evidence="8">
    <location>
        <begin position="84"/>
        <end position="102"/>
    </location>
</feature>
<comment type="subcellular location">
    <subcellularLocation>
        <location evidence="1">Cell membrane</location>
        <topology evidence="1">Multi-pass membrane protein</topology>
    </subcellularLocation>
</comment>
<protein>
    <recommendedName>
        <fullName evidence="11">Glycosyltransferase RgtA/B/C/D-like domain-containing protein</fullName>
    </recommendedName>
</protein>
<dbReference type="GO" id="GO:0005886">
    <property type="term" value="C:plasma membrane"/>
    <property type="evidence" value="ECO:0007669"/>
    <property type="project" value="UniProtKB-SubCell"/>
</dbReference>
<evidence type="ECO:0000256" key="1">
    <source>
        <dbReference type="ARBA" id="ARBA00004651"/>
    </source>
</evidence>
<feature type="transmembrane region" description="Helical" evidence="8">
    <location>
        <begin position="197"/>
        <end position="214"/>
    </location>
</feature>
<gene>
    <name evidence="9" type="ORF">A3A79_01995</name>
</gene>
<evidence type="ECO:0000256" key="3">
    <source>
        <dbReference type="ARBA" id="ARBA00022676"/>
    </source>
</evidence>
<evidence type="ECO:0000256" key="8">
    <source>
        <dbReference type="SAM" id="Phobius"/>
    </source>
</evidence>
<comment type="caution">
    <text evidence="9">The sequence shown here is derived from an EMBL/GenBank/DDBJ whole genome shotgun (WGS) entry which is preliminary data.</text>
</comment>
<evidence type="ECO:0000256" key="5">
    <source>
        <dbReference type="ARBA" id="ARBA00022692"/>
    </source>
</evidence>
<evidence type="ECO:0000256" key="4">
    <source>
        <dbReference type="ARBA" id="ARBA00022679"/>
    </source>
</evidence>
<evidence type="ECO:0000313" key="10">
    <source>
        <dbReference type="Proteomes" id="UP000178759"/>
    </source>
</evidence>
<evidence type="ECO:0000256" key="2">
    <source>
        <dbReference type="ARBA" id="ARBA00022475"/>
    </source>
</evidence>
<evidence type="ECO:0000256" key="7">
    <source>
        <dbReference type="ARBA" id="ARBA00023136"/>
    </source>
</evidence>
<evidence type="ECO:0000256" key="6">
    <source>
        <dbReference type="ARBA" id="ARBA00022989"/>
    </source>
</evidence>
<name>A0A1F6AHL3_9BACT</name>
<feature type="transmembrane region" description="Helical" evidence="8">
    <location>
        <begin position="356"/>
        <end position="378"/>
    </location>
</feature>